<feature type="transmembrane region" description="Helical" evidence="5">
    <location>
        <begin position="220"/>
        <end position="237"/>
    </location>
</feature>
<dbReference type="RefSeq" id="WP_216440208.1">
    <property type="nucleotide sequence ID" value="NZ_JAHLQF010000003.1"/>
</dbReference>
<feature type="transmembrane region" description="Helical" evidence="5">
    <location>
        <begin position="108"/>
        <end position="130"/>
    </location>
</feature>
<dbReference type="PANTHER" id="PTHR31102">
    <property type="match status" value="1"/>
</dbReference>
<protein>
    <submittedName>
        <fullName evidence="7">Cation:proton antiporter</fullName>
    </submittedName>
</protein>
<evidence type="ECO:0000256" key="4">
    <source>
        <dbReference type="ARBA" id="ARBA00023136"/>
    </source>
</evidence>
<gene>
    <name evidence="7" type="ORF">KQI86_15285</name>
</gene>
<dbReference type="Proteomes" id="UP000726170">
    <property type="component" value="Unassembled WGS sequence"/>
</dbReference>
<feature type="transmembrane region" description="Helical" evidence="5">
    <location>
        <begin position="150"/>
        <end position="173"/>
    </location>
</feature>
<name>A0ABS6EKN9_9CLOT</name>
<dbReference type="EMBL" id="JAHLQF010000003">
    <property type="protein sequence ID" value="MBU5485682.1"/>
    <property type="molecule type" value="Genomic_DNA"/>
</dbReference>
<keyword evidence="3 5" id="KW-1133">Transmembrane helix</keyword>
<dbReference type="InterPro" id="IPR006153">
    <property type="entry name" value="Cation/H_exchanger_TM"/>
</dbReference>
<evidence type="ECO:0000256" key="5">
    <source>
        <dbReference type="SAM" id="Phobius"/>
    </source>
</evidence>
<comment type="subcellular location">
    <subcellularLocation>
        <location evidence="1">Membrane</location>
        <topology evidence="1">Multi-pass membrane protein</topology>
    </subcellularLocation>
</comment>
<dbReference type="PANTHER" id="PTHR31102:SF1">
    <property type="entry name" value="CATION_H+ EXCHANGER DOMAIN-CONTAINING PROTEIN"/>
    <property type="match status" value="1"/>
</dbReference>
<feature type="transmembrane region" description="Helical" evidence="5">
    <location>
        <begin position="298"/>
        <end position="323"/>
    </location>
</feature>
<evidence type="ECO:0000256" key="3">
    <source>
        <dbReference type="ARBA" id="ARBA00022989"/>
    </source>
</evidence>
<feature type="transmembrane region" description="Helical" evidence="5">
    <location>
        <begin position="83"/>
        <end position="102"/>
    </location>
</feature>
<feature type="transmembrane region" description="Helical" evidence="5">
    <location>
        <begin position="243"/>
        <end position="262"/>
    </location>
</feature>
<evidence type="ECO:0000259" key="6">
    <source>
        <dbReference type="Pfam" id="PF00999"/>
    </source>
</evidence>
<accession>A0ABS6EKN9</accession>
<organism evidence="7 8">
    <name type="scientific">Clostridium mobile</name>
    <dbReference type="NCBI Taxonomy" id="2841512"/>
    <lineage>
        <taxon>Bacteria</taxon>
        <taxon>Bacillati</taxon>
        <taxon>Bacillota</taxon>
        <taxon>Clostridia</taxon>
        <taxon>Eubacteriales</taxon>
        <taxon>Clostridiaceae</taxon>
        <taxon>Clostridium</taxon>
    </lineage>
</organism>
<evidence type="ECO:0000256" key="2">
    <source>
        <dbReference type="ARBA" id="ARBA00022692"/>
    </source>
</evidence>
<feature type="domain" description="Cation/H+ exchanger transmembrane" evidence="6">
    <location>
        <begin position="9"/>
        <end position="383"/>
    </location>
</feature>
<feature type="transmembrane region" description="Helical" evidence="5">
    <location>
        <begin position="274"/>
        <end position="292"/>
    </location>
</feature>
<feature type="transmembrane region" description="Helical" evidence="5">
    <location>
        <begin position="335"/>
        <end position="356"/>
    </location>
</feature>
<evidence type="ECO:0000313" key="8">
    <source>
        <dbReference type="Proteomes" id="UP000726170"/>
    </source>
</evidence>
<feature type="transmembrane region" description="Helical" evidence="5">
    <location>
        <begin position="27"/>
        <end position="47"/>
    </location>
</feature>
<evidence type="ECO:0000313" key="7">
    <source>
        <dbReference type="EMBL" id="MBU5485682.1"/>
    </source>
</evidence>
<dbReference type="Pfam" id="PF00999">
    <property type="entry name" value="Na_H_Exchanger"/>
    <property type="match status" value="1"/>
</dbReference>
<feature type="transmembrane region" description="Helical" evidence="5">
    <location>
        <begin position="362"/>
        <end position="382"/>
    </location>
</feature>
<keyword evidence="2 5" id="KW-0812">Transmembrane</keyword>
<proteinExistence type="predicted"/>
<feature type="transmembrane region" description="Helical" evidence="5">
    <location>
        <begin position="185"/>
        <end position="208"/>
    </location>
</feature>
<comment type="caution">
    <text evidence="7">The sequence shown here is derived from an EMBL/GenBank/DDBJ whole genome shotgun (WGS) entry which is preliminary data.</text>
</comment>
<sequence>MATSLAIIILLGLLANALFEKLKMPGLLGMLILGVIIGPYGFKLIGADIMNVSDDLRKIALIIILLRAGFGISRDDLRKVGKTAIKISCIPGLIEGFFIAFASTKLLGFSFIQGGILGFIIAAVSPAVVVPQMINFIENGIGTNKGIPTLILAGASIDDVFAITIFSTFLGLYSGNHVNIGVKILGIPISIILGVVSGIIIGFILIWIFKKYHIRDTKKVLLILGSSILLTTLESLLKNKVEIAGLLGVMTIGFIILEKMPNVGKRLAMKFNKIWVFAEILLFVLVGAQVNIKVALEAGGMGIIVILIGLLGRSIGVIISVLGTELNWKERFFCVISYIPKATVQAAMGAIPLSLGVESGEVILAVAVLSILITAPLGAIAIKLSAMKLLETDITKL</sequence>
<keyword evidence="4 5" id="KW-0472">Membrane</keyword>
<dbReference type="InterPro" id="IPR051843">
    <property type="entry name" value="CPA1_transporter"/>
</dbReference>
<reference evidence="7 8" key="1">
    <citation type="submission" date="2021-06" db="EMBL/GenBank/DDBJ databases">
        <authorList>
            <person name="Sun Q."/>
            <person name="Li D."/>
        </authorList>
    </citation>
    <scope>NUCLEOTIDE SEQUENCE [LARGE SCALE GENOMIC DNA]</scope>
    <source>
        <strain evidence="7 8">MSJ-11</strain>
    </source>
</reference>
<evidence type="ECO:0000256" key="1">
    <source>
        <dbReference type="ARBA" id="ARBA00004141"/>
    </source>
</evidence>
<keyword evidence="8" id="KW-1185">Reference proteome</keyword>